<dbReference type="Proteomes" id="UP000440732">
    <property type="component" value="Unassembled WGS sequence"/>
</dbReference>
<evidence type="ECO:0000313" key="1">
    <source>
        <dbReference type="EMBL" id="KAE9102016.1"/>
    </source>
</evidence>
<dbReference type="EMBL" id="QXGA01002202">
    <property type="protein sequence ID" value="KAE9102016.1"/>
    <property type="molecule type" value="Genomic_DNA"/>
</dbReference>
<feature type="non-terminal residue" evidence="1">
    <location>
        <position position="16"/>
    </location>
</feature>
<accession>A0A6A3RXP0</accession>
<gene>
    <name evidence="1" type="ORF">PF006_g22536</name>
</gene>
<organism evidence="1 2">
    <name type="scientific">Phytophthora fragariae</name>
    <dbReference type="NCBI Taxonomy" id="53985"/>
    <lineage>
        <taxon>Eukaryota</taxon>
        <taxon>Sar</taxon>
        <taxon>Stramenopiles</taxon>
        <taxon>Oomycota</taxon>
        <taxon>Peronosporomycetes</taxon>
        <taxon>Peronosporales</taxon>
        <taxon>Peronosporaceae</taxon>
        <taxon>Phytophthora</taxon>
    </lineage>
</organism>
<dbReference type="AlphaFoldDB" id="A0A6A3RXP0"/>
<reference evidence="1 2" key="1">
    <citation type="submission" date="2018-08" db="EMBL/GenBank/DDBJ databases">
        <title>Genomic investigation of the strawberry pathogen Phytophthora fragariae indicates pathogenicity is determined by transcriptional variation in three key races.</title>
        <authorList>
            <person name="Adams T.M."/>
            <person name="Armitage A.D."/>
            <person name="Sobczyk M.K."/>
            <person name="Bates H.J."/>
            <person name="Dunwell J.M."/>
            <person name="Nellist C.F."/>
            <person name="Harrison R.J."/>
        </authorList>
    </citation>
    <scope>NUCLEOTIDE SEQUENCE [LARGE SCALE GENOMIC DNA]</scope>
    <source>
        <strain evidence="1 2">NOV-5</strain>
    </source>
</reference>
<comment type="caution">
    <text evidence="1">The sequence shown here is derived from an EMBL/GenBank/DDBJ whole genome shotgun (WGS) entry which is preliminary data.</text>
</comment>
<evidence type="ECO:0000313" key="2">
    <source>
        <dbReference type="Proteomes" id="UP000440732"/>
    </source>
</evidence>
<protein>
    <submittedName>
        <fullName evidence="1">Uncharacterized protein</fullName>
    </submittedName>
</protein>
<sequence length="16" mass="2123">MEKQLFEWVKVMRRNK</sequence>
<name>A0A6A3RXP0_9STRA</name>
<proteinExistence type="predicted"/>